<dbReference type="AlphaFoldDB" id="A0A6J4L9V3"/>
<proteinExistence type="predicted"/>
<reference evidence="1" key="1">
    <citation type="submission" date="2020-02" db="EMBL/GenBank/DDBJ databases">
        <authorList>
            <person name="Meier V. D."/>
        </authorList>
    </citation>
    <scope>NUCLEOTIDE SEQUENCE</scope>
    <source>
        <strain evidence="1">AVDCRST_MAG89</strain>
    </source>
</reference>
<name>A0A6J4L9V3_9BACT</name>
<accession>A0A6J4L9V3</accession>
<organism evidence="1">
    <name type="scientific">uncultured Gemmatimonadota bacterium</name>
    <dbReference type="NCBI Taxonomy" id="203437"/>
    <lineage>
        <taxon>Bacteria</taxon>
        <taxon>Pseudomonadati</taxon>
        <taxon>Gemmatimonadota</taxon>
        <taxon>environmental samples</taxon>
    </lineage>
</organism>
<gene>
    <name evidence="1" type="ORF">AVDCRST_MAG89-1850</name>
</gene>
<dbReference type="EMBL" id="CADCTV010000394">
    <property type="protein sequence ID" value="CAA9325098.1"/>
    <property type="molecule type" value="Genomic_DNA"/>
</dbReference>
<protein>
    <submittedName>
        <fullName evidence="1">Uncharacterized protein</fullName>
    </submittedName>
</protein>
<evidence type="ECO:0000313" key="1">
    <source>
        <dbReference type="EMBL" id="CAA9325098.1"/>
    </source>
</evidence>
<sequence length="38" mass="4040">MKFLCVSVSLCETAVSAESACAPRSRNPHCERAQGRSG</sequence>